<evidence type="ECO:0000256" key="1">
    <source>
        <dbReference type="SAM" id="Phobius"/>
    </source>
</evidence>
<reference evidence="2 3" key="1">
    <citation type="submission" date="2018-03" db="EMBL/GenBank/DDBJ databases">
        <title>Whole genome sequencing of Histamine producing bacteria.</title>
        <authorList>
            <person name="Butler K."/>
        </authorList>
    </citation>
    <scope>NUCLEOTIDE SEQUENCE [LARGE SCALE GENOMIC DNA]</scope>
    <source>
        <strain evidence="2 3">BS2</strain>
    </source>
</reference>
<gene>
    <name evidence="2" type="ORF">CTM88_05965</name>
</gene>
<proteinExistence type="predicted"/>
<feature type="transmembrane region" description="Helical" evidence="1">
    <location>
        <begin position="27"/>
        <end position="45"/>
    </location>
</feature>
<keyword evidence="1" id="KW-1133">Transmembrane helix</keyword>
<feature type="transmembrane region" description="Helical" evidence="1">
    <location>
        <begin position="104"/>
        <end position="131"/>
    </location>
</feature>
<comment type="caution">
    <text evidence="2">The sequence shown here is derived from an EMBL/GenBank/DDBJ whole genome shotgun (WGS) entry which is preliminary data.</text>
</comment>
<evidence type="ECO:0000313" key="2">
    <source>
        <dbReference type="EMBL" id="PSU30018.1"/>
    </source>
</evidence>
<keyword evidence="1" id="KW-0812">Transmembrane</keyword>
<accession>A0A2T3INV2</accession>
<evidence type="ECO:0000313" key="3">
    <source>
        <dbReference type="Proteomes" id="UP000240254"/>
    </source>
</evidence>
<dbReference type="AlphaFoldDB" id="A0A2T3INV2"/>
<dbReference type="Proteomes" id="UP000240254">
    <property type="component" value="Unassembled WGS sequence"/>
</dbReference>
<dbReference type="EMBL" id="PYMK01000005">
    <property type="protein sequence ID" value="PSU30018.1"/>
    <property type="molecule type" value="Genomic_DNA"/>
</dbReference>
<keyword evidence="1" id="KW-0472">Membrane</keyword>
<name>A0A2T3INV2_9GAMM</name>
<sequence length="175" mass="20591">MISQPKMYCEYVHHIKDYFIISQRNELTFEWGISFFLSFVLYFFVYENIKVSELKDIASLIVNCLAILIGFSITCLTILASASEKNITDLKISMTERVLDNKKISLYRLLVINFIFLLLLELFNLLFNFIFISVSSLDSFKDYAAIFYGFITVFTFSIFLLNIRNITNFYFILSR</sequence>
<feature type="transmembrane region" description="Helical" evidence="1">
    <location>
        <begin position="57"/>
        <end position="83"/>
    </location>
</feature>
<feature type="transmembrane region" description="Helical" evidence="1">
    <location>
        <begin position="143"/>
        <end position="163"/>
    </location>
</feature>
<organism evidence="2 3">
    <name type="scientific">Photobacterium aquimaris</name>
    <dbReference type="NCBI Taxonomy" id="512643"/>
    <lineage>
        <taxon>Bacteria</taxon>
        <taxon>Pseudomonadati</taxon>
        <taxon>Pseudomonadota</taxon>
        <taxon>Gammaproteobacteria</taxon>
        <taxon>Vibrionales</taxon>
        <taxon>Vibrionaceae</taxon>
        <taxon>Photobacterium</taxon>
    </lineage>
</organism>
<protein>
    <submittedName>
        <fullName evidence="2">Uncharacterized protein</fullName>
    </submittedName>
</protein>